<dbReference type="AlphaFoldDB" id="A0A8S3PPY3"/>
<gene>
    <name evidence="4" type="ORF">MEDL_1127</name>
</gene>
<feature type="chain" id="PRO_5035760678" evidence="3">
    <location>
        <begin position="22"/>
        <end position="431"/>
    </location>
</feature>
<feature type="region of interest" description="Disordered" evidence="1">
    <location>
        <begin position="372"/>
        <end position="399"/>
    </location>
</feature>
<keyword evidence="3" id="KW-0732">Signal</keyword>
<protein>
    <submittedName>
        <fullName evidence="4">Uncharacterized protein</fullName>
    </submittedName>
</protein>
<organism evidence="4 5">
    <name type="scientific">Mytilus edulis</name>
    <name type="common">Blue mussel</name>
    <dbReference type="NCBI Taxonomy" id="6550"/>
    <lineage>
        <taxon>Eukaryota</taxon>
        <taxon>Metazoa</taxon>
        <taxon>Spiralia</taxon>
        <taxon>Lophotrochozoa</taxon>
        <taxon>Mollusca</taxon>
        <taxon>Bivalvia</taxon>
        <taxon>Autobranchia</taxon>
        <taxon>Pteriomorphia</taxon>
        <taxon>Mytilida</taxon>
        <taxon>Mytiloidea</taxon>
        <taxon>Mytilidae</taxon>
        <taxon>Mytilinae</taxon>
        <taxon>Mytilus</taxon>
    </lineage>
</organism>
<keyword evidence="5" id="KW-1185">Reference proteome</keyword>
<dbReference type="EMBL" id="CAJPWZ010000092">
    <property type="protein sequence ID" value="CAG2185529.1"/>
    <property type="molecule type" value="Genomic_DNA"/>
</dbReference>
<evidence type="ECO:0000313" key="4">
    <source>
        <dbReference type="EMBL" id="CAG2185529.1"/>
    </source>
</evidence>
<feature type="signal peptide" evidence="3">
    <location>
        <begin position="1"/>
        <end position="21"/>
    </location>
</feature>
<feature type="transmembrane region" description="Helical" evidence="2">
    <location>
        <begin position="332"/>
        <end position="352"/>
    </location>
</feature>
<keyword evidence="2" id="KW-1133">Transmembrane helix</keyword>
<name>A0A8S3PPY3_MYTED</name>
<keyword evidence="2" id="KW-0472">Membrane</keyword>
<proteinExistence type="predicted"/>
<accession>A0A8S3PPY3</accession>
<keyword evidence="2" id="KW-0812">Transmembrane</keyword>
<evidence type="ECO:0000256" key="2">
    <source>
        <dbReference type="SAM" id="Phobius"/>
    </source>
</evidence>
<reference evidence="4" key="1">
    <citation type="submission" date="2021-03" db="EMBL/GenBank/DDBJ databases">
        <authorList>
            <person name="Bekaert M."/>
        </authorList>
    </citation>
    <scope>NUCLEOTIDE SEQUENCE</scope>
</reference>
<evidence type="ECO:0000256" key="3">
    <source>
        <dbReference type="SAM" id="SignalP"/>
    </source>
</evidence>
<evidence type="ECO:0000313" key="5">
    <source>
        <dbReference type="Proteomes" id="UP000683360"/>
    </source>
</evidence>
<dbReference type="Proteomes" id="UP000683360">
    <property type="component" value="Unassembled WGS sequence"/>
</dbReference>
<comment type="caution">
    <text evidence="4">The sequence shown here is derived from an EMBL/GenBank/DDBJ whole genome shotgun (WGS) entry which is preliminary data.</text>
</comment>
<evidence type="ECO:0000256" key="1">
    <source>
        <dbReference type="SAM" id="MobiDB-lite"/>
    </source>
</evidence>
<sequence>MWSLLLNLFLLLNSDSNFVTSNYILNSKAVTWTAAQNICDVPSVGKIMHTTNKAYTNLPENFTAWTSSTSSTSDWTSFHGCLDVTVKNVSIKGIETKLNEYFPNSPNATTFKSVFECAYFCTGKGDIFTFVRQICKCIYQSELKLDLVMQPVCIVQKITNWDNVEDVYSMSHSSLPIFKFETGFLNMSKQKDGSKRHKHHCLARSINETLTDSDCRSKKNYYCVSGANGNGVWSYAINICLFKNSSLSNDRRDNQDYWLGYFMYEEYEEDEQCVAIQRNNISASLTKTFRPCSEHLSVLCNDEQNSVETITPVFANTNTTNLQRHDETNGEMIIVNVVLFGLCVFIITLIIFRKRLSAKVCQTAGKKFRRNKSIENKKVQKNRNSDADNEHGNRAVRDSYNDPWELRHNIVQQDELNQQDIIDVSIEETET</sequence>
<dbReference type="OrthoDB" id="6184520at2759"/>